<evidence type="ECO:0000256" key="10">
    <source>
        <dbReference type="ARBA" id="ARBA00023002"/>
    </source>
</evidence>
<sequence>MKKKEMISELLVLIFTTIIVYFVYTYKRSHYYLDKRGVKYVPGVPLFGNSLQASLQKRHPCEDFDAVYKAFPDEKYVGFIETSTVALIIRDPELIKNITVKDFDHFTDHRSFFENSELFGGSLVMMKGEKWHDMRATLSPAFTSSKMKQIMPFMAQISDNIIEHLKDHQLEDIDLGDIMHRYTNDVIASAGFGLQVNSLKDKENEFYMAGQNLFKFNAVQKLLFIATAIFPGLLKILKINLFPEKTIKFFRHLVTSTMEYREKNNVERPDIIQLLMQASKGILKHTADSNEKDVGFAATKEIVKPQGAVRQWSQDELCGQVFLFFIAGFESSASVLVMCIHELTINPEVQEKLYQEIRTFHKKNSSLTFDNITELKYLDCVLNETMRKWTSAMIMDRVCVKPYELPPPREGAKTLQLKPGDFVYNSLYSIHMDPKYYPQPKLFDPDRFSDENKHKIKPFTFMPFGVGPRNCIGSRFALLEIKLLVYKIVLNFKLLKCEKTSDPIELHTEDFNIKAKGGSWIRMELRQ</sequence>
<dbReference type="InterPro" id="IPR050476">
    <property type="entry name" value="Insect_CytP450_Detox"/>
</dbReference>
<dbReference type="GO" id="GO:0005789">
    <property type="term" value="C:endoplasmic reticulum membrane"/>
    <property type="evidence" value="ECO:0007669"/>
    <property type="project" value="UniProtKB-SubCell"/>
</dbReference>
<evidence type="ECO:0000256" key="6">
    <source>
        <dbReference type="ARBA" id="ARBA00022617"/>
    </source>
</evidence>
<accession>A0A7D5UMT9</accession>
<keyword evidence="11 15" id="KW-0408">Iron</keyword>
<evidence type="ECO:0000256" key="9">
    <source>
        <dbReference type="ARBA" id="ARBA00022848"/>
    </source>
</evidence>
<comment type="cofactor">
    <cofactor evidence="1 15">
        <name>heme</name>
        <dbReference type="ChEBI" id="CHEBI:30413"/>
    </cofactor>
</comment>
<keyword evidence="12 16" id="KW-0503">Monooxygenase</keyword>
<keyword evidence="7 15" id="KW-0479">Metal-binding</keyword>
<dbReference type="SUPFAM" id="SSF48264">
    <property type="entry name" value="Cytochrome P450"/>
    <property type="match status" value="1"/>
</dbReference>
<feature type="transmembrane region" description="Helical" evidence="17">
    <location>
        <begin position="6"/>
        <end position="26"/>
    </location>
</feature>
<evidence type="ECO:0000256" key="5">
    <source>
        <dbReference type="ARBA" id="ARBA00012109"/>
    </source>
</evidence>
<evidence type="ECO:0000256" key="4">
    <source>
        <dbReference type="ARBA" id="ARBA00010617"/>
    </source>
</evidence>
<evidence type="ECO:0000256" key="2">
    <source>
        <dbReference type="ARBA" id="ARBA00004174"/>
    </source>
</evidence>
<evidence type="ECO:0000256" key="7">
    <source>
        <dbReference type="ARBA" id="ARBA00022723"/>
    </source>
</evidence>
<dbReference type="Pfam" id="PF00067">
    <property type="entry name" value="p450"/>
    <property type="match status" value="1"/>
</dbReference>
<keyword evidence="9" id="KW-0492">Microsome</keyword>
<feature type="binding site" description="axial binding residue" evidence="15">
    <location>
        <position position="471"/>
    </location>
    <ligand>
        <name>heme</name>
        <dbReference type="ChEBI" id="CHEBI:30413"/>
    </ligand>
    <ligandPart>
        <name>Fe</name>
        <dbReference type="ChEBI" id="CHEBI:18248"/>
    </ligandPart>
</feature>
<dbReference type="GO" id="GO:0020037">
    <property type="term" value="F:heme binding"/>
    <property type="evidence" value="ECO:0007669"/>
    <property type="project" value="InterPro"/>
</dbReference>
<reference evidence="18" key="1">
    <citation type="journal article" date="2019" name="Sci. Rep.">
        <title>Antennal transcriptome analyses and olfactory protein identification in an important wood-boring moth pest, Streltzoviella insularis (Lepidoptera: Cossidae).</title>
        <authorList>
            <person name="Yang Y"/>
            <person name="Li W"/>
            <person name="Tao J Zong.S."/>
        </authorList>
    </citation>
    <scope>NUCLEOTIDE SEQUENCE</scope>
    <source>
        <tissue evidence="18">Antennae</tissue>
    </source>
</reference>
<dbReference type="InterPro" id="IPR001128">
    <property type="entry name" value="Cyt_P450"/>
</dbReference>
<dbReference type="AlphaFoldDB" id="A0A7D5UMT9"/>
<evidence type="ECO:0000256" key="12">
    <source>
        <dbReference type="ARBA" id="ARBA00023033"/>
    </source>
</evidence>
<dbReference type="PROSITE" id="PS00086">
    <property type="entry name" value="CYTOCHROME_P450"/>
    <property type="match status" value="1"/>
</dbReference>
<dbReference type="GO" id="GO:0016712">
    <property type="term" value="F:oxidoreductase activity, acting on paired donors, with incorporation or reduction of molecular oxygen, reduced flavin or flavoprotein as one donor, and incorporation of one atom of oxygen"/>
    <property type="evidence" value="ECO:0007669"/>
    <property type="project" value="UniProtKB-EC"/>
</dbReference>
<dbReference type="PRINTS" id="PR00463">
    <property type="entry name" value="EP450I"/>
</dbReference>
<evidence type="ECO:0000256" key="17">
    <source>
        <dbReference type="SAM" id="Phobius"/>
    </source>
</evidence>
<comment type="similarity">
    <text evidence="4 16">Belongs to the cytochrome P450 family.</text>
</comment>
<keyword evidence="6 15" id="KW-0349">Heme</keyword>
<evidence type="ECO:0000256" key="3">
    <source>
        <dbReference type="ARBA" id="ARBA00004406"/>
    </source>
</evidence>
<keyword evidence="17" id="KW-0812">Transmembrane</keyword>
<evidence type="ECO:0000256" key="8">
    <source>
        <dbReference type="ARBA" id="ARBA00022824"/>
    </source>
</evidence>
<dbReference type="EMBL" id="MT386887">
    <property type="protein sequence ID" value="QLI62171.1"/>
    <property type="molecule type" value="mRNA"/>
</dbReference>
<dbReference type="CDD" id="cd11056">
    <property type="entry name" value="CYP6-like"/>
    <property type="match status" value="1"/>
</dbReference>
<name>A0A7D5UMT9_9NEOP</name>
<dbReference type="PANTHER" id="PTHR24292:SF54">
    <property type="entry name" value="CYP9F3-RELATED"/>
    <property type="match status" value="1"/>
</dbReference>
<evidence type="ECO:0000256" key="1">
    <source>
        <dbReference type="ARBA" id="ARBA00001971"/>
    </source>
</evidence>
<dbReference type="PRINTS" id="PR00385">
    <property type="entry name" value="P450"/>
</dbReference>
<dbReference type="EC" id="1.14.14.1" evidence="5"/>
<dbReference type="GO" id="GO:0005506">
    <property type="term" value="F:iron ion binding"/>
    <property type="evidence" value="ECO:0007669"/>
    <property type="project" value="InterPro"/>
</dbReference>
<dbReference type="InterPro" id="IPR017972">
    <property type="entry name" value="Cyt_P450_CS"/>
</dbReference>
<keyword evidence="13 17" id="KW-0472">Membrane</keyword>
<dbReference type="InterPro" id="IPR036396">
    <property type="entry name" value="Cyt_P450_sf"/>
</dbReference>
<keyword evidence="10 16" id="KW-0560">Oxidoreductase</keyword>
<proteinExistence type="evidence at transcript level"/>
<organism evidence="18">
    <name type="scientific">Streltzoviella insularis</name>
    <dbReference type="NCBI Taxonomy" id="1206366"/>
    <lineage>
        <taxon>Eukaryota</taxon>
        <taxon>Metazoa</taxon>
        <taxon>Ecdysozoa</taxon>
        <taxon>Arthropoda</taxon>
        <taxon>Hexapoda</taxon>
        <taxon>Insecta</taxon>
        <taxon>Pterygota</taxon>
        <taxon>Neoptera</taxon>
        <taxon>Endopterygota</taxon>
        <taxon>Lepidoptera</taxon>
        <taxon>Glossata</taxon>
        <taxon>Ditrysia</taxon>
        <taxon>Cossoidea</taxon>
        <taxon>Cossidae</taxon>
        <taxon>Cossinae</taxon>
        <taxon>Streltzoviella</taxon>
    </lineage>
</organism>
<evidence type="ECO:0000313" key="18">
    <source>
        <dbReference type="EMBL" id="QLI62171.1"/>
    </source>
</evidence>
<evidence type="ECO:0000256" key="16">
    <source>
        <dbReference type="RuleBase" id="RU000461"/>
    </source>
</evidence>
<dbReference type="PANTHER" id="PTHR24292">
    <property type="entry name" value="CYTOCHROME P450"/>
    <property type="match status" value="1"/>
</dbReference>
<dbReference type="InterPro" id="IPR002401">
    <property type="entry name" value="Cyt_P450_E_grp-I"/>
</dbReference>
<evidence type="ECO:0000256" key="11">
    <source>
        <dbReference type="ARBA" id="ARBA00023004"/>
    </source>
</evidence>
<evidence type="ECO:0000256" key="13">
    <source>
        <dbReference type="ARBA" id="ARBA00023136"/>
    </source>
</evidence>
<protein>
    <recommendedName>
        <fullName evidence="5">unspecific monooxygenase</fullName>
        <ecNumber evidence="5">1.14.14.1</ecNumber>
    </recommendedName>
</protein>
<evidence type="ECO:0000256" key="15">
    <source>
        <dbReference type="PIRSR" id="PIRSR602401-1"/>
    </source>
</evidence>
<keyword evidence="17" id="KW-1133">Transmembrane helix</keyword>
<dbReference type="Gene3D" id="1.10.630.10">
    <property type="entry name" value="Cytochrome P450"/>
    <property type="match status" value="1"/>
</dbReference>
<evidence type="ECO:0000256" key="14">
    <source>
        <dbReference type="ARBA" id="ARBA00047827"/>
    </source>
</evidence>
<keyword evidence="8" id="KW-0256">Endoplasmic reticulum</keyword>
<dbReference type="FunFam" id="1.10.630.10:FF:000042">
    <property type="entry name" value="Cytochrome P450"/>
    <property type="match status" value="1"/>
</dbReference>
<comment type="catalytic activity">
    <reaction evidence="14">
        <text>an organic molecule + reduced [NADPH--hemoprotein reductase] + O2 = an alcohol + oxidized [NADPH--hemoprotein reductase] + H2O + H(+)</text>
        <dbReference type="Rhea" id="RHEA:17149"/>
        <dbReference type="Rhea" id="RHEA-COMP:11964"/>
        <dbReference type="Rhea" id="RHEA-COMP:11965"/>
        <dbReference type="ChEBI" id="CHEBI:15377"/>
        <dbReference type="ChEBI" id="CHEBI:15378"/>
        <dbReference type="ChEBI" id="CHEBI:15379"/>
        <dbReference type="ChEBI" id="CHEBI:30879"/>
        <dbReference type="ChEBI" id="CHEBI:57618"/>
        <dbReference type="ChEBI" id="CHEBI:58210"/>
        <dbReference type="ChEBI" id="CHEBI:142491"/>
        <dbReference type="EC" id="1.14.14.1"/>
    </reaction>
</comment>
<reference evidence="18" key="2">
    <citation type="submission" date="2020-04" db="EMBL/GenBank/DDBJ databases">
        <authorList>
            <person name="Yang Y."/>
        </authorList>
    </citation>
    <scope>NUCLEOTIDE SEQUENCE</scope>
    <source>
        <tissue evidence="18">Antennae</tissue>
    </source>
</reference>
<comment type="subcellular location">
    <subcellularLocation>
        <location evidence="3">Endoplasmic reticulum membrane</location>
        <topology evidence="3">Peripheral membrane protein</topology>
    </subcellularLocation>
    <subcellularLocation>
        <location evidence="2">Microsome membrane</location>
        <topology evidence="2">Peripheral membrane protein</topology>
    </subcellularLocation>
</comment>